<dbReference type="Proteomes" id="UP000075901">
    <property type="component" value="Unassembled WGS sequence"/>
</dbReference>
<keyword evidence="3" id="KW-0862">Zinc</keyword>
<sequence>MRSHLSWPSIGPLSGRSPESRELPCKKWVDFCNRPELYKKYDENGPEYLYKSSRICSDHFQPTDFNNANLFSQGISELEGCIVASRREGILGDVEVRTGGMLVRVRGSER</sequence>
<evidence type="ECO:0000259" key="6">
    <source>
        <dbReference type="Pfam" id="PF05485"/>
    </source>
</evidence>
<dbReference type="GO" id="GO:0008270">
    <property type="term" value="F:zinc ion binding"/>
    <property type="evidence" value="ECO:0007669"/>
    <property type="project" value="UniProtKB-KW"/>
</dbReference>
<evidence type="ECO:0000256" key="5">
    <source>
        <dbReference type="SAM" id="MobiDB-lite"/>
    </source>
</evidence>
<keyword evidence="1" id="KW-0479">Metal-binding</keyword>
<dbReference type="Pfam" id="PF05485">
    <property type="entry name" value="THAP"/>
    <property type="match status" value="1"/>
</dbReference>
<dbReference type="VEuPathDB" id="VectorBase:AMAM012182"/>
<keyword evidence="2" id="KW-0863">Zinc-finger</keyword>
<dbReference type="AlphaFoldDB" id="A0A182SRX1"/>
<feature type="domain" description="THAP-type" evidence="6">
    <location>
        <begin position="24"/>
        <end position="66"/>
    </location>
</feature>
<dbReference type="SUPFAM" id="SSF57716">
    <property type="entry name" value="Glucocorticoid receptor-like (DNA-binding domain)"/>
    <property type="match status" value="1"/>
</dbReference>
<evidence type="ECO:0000313" key="8">
    <source>
        <dbReference type="Proteomes" id="UP000075901"/>
    </source>
</evidence>
<protein>
    <recommendedName>
        <fullName evidence="6">THAP-type domain-containing protein</fullName>
    </recommendedName>
</protein>
<evidence type="ECO:0000256" key="3">
    <source>
        <dbReference type="ARBA" id="ARBA00022833"/>
    </source>
</evidence>
<evidence type="ECO:0000256" key="4">
    <source>
        <dbReference type="ARBA" id="ARBA00023125"/>
    </source>
</evidence>
<proteinExistence type="predicted"/>
<reference evidence="7" key="2">
    <citation type="submission" date="2020-05" db="UniProtKB">
        <authorList>
            <consortium name="EnsemblMetazoa"/>
        </authorList>
    </citation>
    <scope>IDENTIFICATION</scope>
    <source>
        <strain evidence="7">maculatus3</strain>
    </source>
</reference>
<evidence type="ECO:0000313" key="7">
    <source>
        <dbReference type="EnsemblMetazoa" id="AMAM012182-PA"/>
    </source>
</evidence>
<keyword evidence="4" id="KW-0238">DNA-binding</keyword>
<name>A0A182SRX1_9DIPT</name>
<organism evidence="7 8">
    <name type="scientific">Anopheles maculatus</name>
    <dbReference type="NCBI Taxonomy" id="74869"/>
    <lineage>
        <taxon>Eukaryota</taxon>
        <taxon>Metazoa</taxon>
        <taxon>Ecdysozoa</taxon>
        <taxon>Arthropoda</taxon>
        <taxon>Hexapoda</taxon>
        <taxon>Insecta</taxon>
        <taxon>Pterygota</taxon>
        <taxon>Neoptera</taxon>
        <taxon>Endopterygota</taxon>
        <taxon>Diptera</taxon>
        <taxon>Nematocera</taxon>
        <taxon>Culicoidea</taxon>
        <taxon>Culicidae</taxon>
        <taxon>Anophelinae</taxon>
        <taxon>Anopheles</taxon>
        <taxon>Anopheles maculatus group</taxon>
    </lineage>
</organism>
<dbReference type="InterPro" id="IPR006612">
    <property type="entry name" value="THAP_Znf"/>
</dbReference>
<feature type="region of interest" description="Disordered" evidence="5">
    <location>
        <begin position="1"/>
        <end position="21"/>
    </location>
</feature>
<dbReference type="GO" id="GO:0003677">
    <property type="term" value="F:DNA binding"/>
    <property type="evidence" value="ECO:0007669"/>
    <property type="project" value="UniProtKB-KW"/>
</dbReference>
<evidence type="ECO:0000256" key="2">
    <source>
        <dbReference type="ARBA" id="ARBA00022771"/>
    </source>
</evidence>
<dbReference type="EnsemblMetazoa" id="AMAM012182-RA">
    <property type="protein sequence ID" value="AMAM012182-PA"/>
    <property type="gene ID" value="AMAM012182"/>
</dbReference>
<evidence type="ECO:0000256" key="1">
    <source>
        <dbReference type="ARBA" id="ARBA00022723"/>
    </source>
</evidence>
<reference evidence="8" key="1">
    <citation type="submission" date="2013-09" db="EMBL/GenBank/DDBJ databases">
        <title>The Genome Sequence of Anopheles maculatus species B.</title>
        <authorList>
            <consortium name="The Broad Institute Genomics Platform"/>
            <person name="Neafsey D.E."/>
            <person name="Besansky N."/>
            <person name="Howell P."/>
            <person name="Walton C."/>
            <person name="Young S.K."/>
            <person name="Zeng Q."/>
            <person name="Gargeya S."/>
            <person name="Fitzgerald M."/>
            <person name="Haas B."/>
            <person name="Abouelleil A."/>
            <person name="Allen A.W."/>
            <person name="Alvarado L."/>
            <person name="Arachchi H.M."/>
            <person name="Berlin A.M."/>
            <person name="Chapman S.B."/>
            <person name="Gainer-Dewar J."/>
            <person name="Goldberg J."/>
            <person name="Griggs A."/>
            <person name="Gujja S."/>
            <person name="Hansen M."/>
            <person name="Howarth C."/>
            <person name="Imamovic A."/>
            <person name="Ireland A."/>
            <person name="Larimer J."/>
            <person name="McCowan C."/>
            <person name="Murphy C."/>
            <person name="Pearson M."/>
            <person name="Poon T.W."/>
            <person name="Priest M."/>
            <person name="Roberts A."/>
            <person name="Saif S."/>
            <person name="Shea T."/>
            <person name="Sisk P."/>
            <person name="Sykes S."/>
            <person name="Wortman J."/>
            <person name="Nusbaum C."/>
            <person name="Birren B."/>
        </authorList>
    </citation>
    <scope>NUCLEOTIDE SEQUENCE [LARGE SCALE GENOMIC DNA]</scope>
    <source>
        <strain evidence="8">maculatus3</strain>
    </source>
</reference>
<keyword evidence="8" id="KW-1185">Reference proteome</keyword>
<accession>A0A182SRX1</accession>